<comment type="similarity">
    <text evidence="11">Belongs to the G-protein coupled receptor 3 family. TAS1R subfamily.</text>
</comment>
<accession>A0AAV7B8T4</accession>
<keyword evidence="5 13" id="KW-1133">Transmembrane helix</keyword>
<dbReference type="SUPFAM" id="SSF53822">
    <property type="entry name" value="Periplasmic binding protein-like I"/>
    <property type="match status" value="1"/>
</dbReference>
<evidence type="ECO:0000256" key="4">
    <source>
        <dbReference type="ARBA" id="ARBA00022729"/>
    </source>
</evidence>
<keyword evidence="17" id="KW-1185">Reference proteome</keyword>
<sequence>MKKLIFYIILLLGFNENLVLSTSEPVAYQVFKKSGEFMIGGLFPFHTNVDDLANHWKPEPLRCSSLNPTGFLQALAMKFALEEINNSSTLLPGESLGYEVYDTCLNPLVILHPVLLFLARNGTEDVEVSCNMTAYKTRVLAVIGPSSTEVATVTMRLFSTFLIPQISYSVTADIFSDKSIYPAFYRTVPSDKKQVDGMVTLMTFFQWNWIAAVASEDNYGETALRQFSSSGMASGICIAYEGLIPTYLSSSETSIVIEDILDRIEQTDVKVVLVFASLTQSIALFKEVIMRNMTRVWIGSASWVLSQSILSLPGIERVGTVIGFFPSSHTVLGFDSFIRDIILQTHDDFQGIALEPDKIPIILDPLTALHAHSVYTAVYAVAYALHKLLNCTNLNCNKKESNIYAWKLLEEVKKVDFSIFNTSFKFDSNGNPNTGYDIVTHSMSGLGFTKIGSYNKEMALNSTLINWGTPLNAVPESQCSGNCLKGQVKRVKGTHSCCFDCIDCQEGMFQSSGDEYQCQPCPAGQWSNARSTSCSNPTYMYLQWSDITVIFLLLLSFVLLCFVLGAIILFFRNKHSPLVRAAGGHMCSFALMSLLVVNLSIILFIGKPADVVCQLQQPLPAMGFTCCLSMLSIKALQVMLVTDFKDVPTKYIQWLKTKGTLAFMMFGIVTQGIFCTWFILSAPSLYQNEQVTFLYKYLKCEVPNVFCFFLMFGYNGVLALISFMLNCVAQAPAGQYNLARDITFSSLAYLLIWIVFVPVYAEVTDGKQLLLQMAVTLVSSFGIMLGYFAPKCYILLFKPEMAGEEYFKIYNN</sequence>
<evidence type="ECO:0000256" key="11">
    <source>
        <dbReference type="ARBA" id="ARBA00038492"/>
    </source>
</evidence>
<comment type="subcellular location">
    <subcellularLocation>
        <location evidence="1">Cell membrane</location>
        <topology evidence="1">Multi-pass membrane protein</topology>
    </subcellularLocation>
</comment>
<dbReference type="PANTHER" id="PTHR24061:SF435">
    <property type="entry name" value="TASTE RECEPTOR TYPE 1 MEMBER 3"/>
    <property type="match status" value="1"/>
</dbReference>
<organism evidence="16 17">
    <name type="scientific">Engystomops pustulosus</name>
    <name type="common">Tungara frog</name>
    <name type="synonym">Physalaemus pustulosus</name>
    <dbReference type="NCBI Taxonomy" id="76066"/>
    <lineage>
        <taxon>Eukaryota</taxon>
        <taxon>Metazoa</taxon>
        <taxon>Chordata</taxon>
        <taxon>Craniata</taxon>
        <taxon>Vertebrata</taxon>
        <taxon>Euteleostomi</taxon>
        <taxon>Amphibia</taxon>
        <taxon>Batrachia</taxon>
        <taxon>Anura</taxon>
        <taxon>Neobatrachia</taxon>
        <taxon>Hyloidea</taxon>
        <taxon>Leptodactylidae</taxon>
        <taxon>Leiuperinae</taxon>
        <taxon>Engystomops</taxon>
    </lineage>
</organism>
<dbReference type="InterPro" id="IPR038550">
    <property type="entry name" value="GPCR_3_9-Cys_sf"/>
</dbReference>
<dbReference type="Proteomes" id="UP000824782">
    <property type="component" value="Unassembled WGS sequence"/>
</dbReference>
<feature type="transmembrane region" description="Helical" evidence="13">
    <location>
        <begin position="702"/>
        <end position="725"/>
    </location>
</feature>
<feature type="transmembrane region" description="Helical" evidence="13">
    <location>
        <begin position="746"/>
        <end position="763"/>
    </location>
</feature>
<evidence type="ECO:0000256" key="7">
    <source>
        <dbReference type="ARBA" id="ARBA00023136"/>
    </source>
</evidence>
<name>A0AAV7B8T4_ENGPU</name>
<evidence type="ECO:0000256" key="5">
    <source>
        <dbReference type="ARBA" id="ARBA00022989"/>
    </source>
</evidence>
<dbReference type="Gene3D" id="2.10.50.30">
    <property type="entry name" value="GPCR, family 3, nine cysteines domain"/>
    <property type="match status" value="1"/>
</dbReference>
<dbReference type="InterPro" id="IPR001828">
    <property type="entry name" value="ANF_lig-bd_rcpt"/>
</dbReference>
<evidence type="ECO:0000256" key="9">
    <source>
        <dbReference type="ARBA" id="ARBA00023180"/>
    </source>
</evidence>
<keyword evidence="3 13" id="KW-0812">Transmembrane</keyword>
<dbReference type="InterPro" id="IPR000068">
    <property type="entry name" value="GPCR_3_Ca_sens_rcpt-rel"/>
</dbReference>
<evidence type="ECO:0000313" key="16">
    <source>
        <dbReference type="EMBL" id="KAG8568904.1"/>
    </source>
</evidence>
<keyword evidence="2" id="KW-1003">Cell membrane</keyword>
<keyword evidence="4 14" id="KW-0732">Signal</keyword>
<feature type="transmembrane region" description="Helical" evidence="13">
    <location>
        <begin position="661"/>
        <end position="682"/>
    </location>
</feature>
<comment type="caution">
    <text evidence="16">The sequence shown here is derived from an EMBL/GenBank/DDBJ whole genome shotgun (WGS) entry which is preliminary data.</text>
</comment>
<dbReference type="Pfam" id="PF00003">
    <property type="entry name" value="7tm_3"/>
    <property type="match status" value="1"/>
</dbReference>
<feature type="transmembrane region" description="Helical" evidence="13">
    <location>
        <begin position="769"/>
        <end position="789"/>
    </location>
</feature>
<proteinExistence type="inferred from homology"/>
<evidence type="ECO:0000259" key="15">
    <source>
        <dbReference type="PROSITE" id="PS50259"/>
    </source>
</evidence>
<keyword evidence="8" id="KW-0675">Receptor</keyword>
<dbReference type="GO" id="GO:0050917">
    <property type="term" value="P:sensory perception of umami taste"/>
    <property type="evidence" value="ECO:0007669"/>
    <property type="project" value="TreeGrafter"/>
</dbReference>
<dbReference type="FunFam" id="3.40.50.2300:FF:000016">
    <property type="entry name" value="Taste 1 receptor member 2"/>
    <property type="match status" value="1"/>
</dbReference>
<feature type="chain" id="PRO_5043775917" description="Taste receptor type 1 member 3" evidence="14">
    <location>
        <begin position="22"/>
        <end position="812"/>
    </location>
</feature>
<dbReference type="InterPro" id="IPR028082">
    <property type="entry name" value="Peripla_BP_I"/>
</dbReference>
<feature type="transmembrane region" description="Helical" evidence="13">
    <location>
        <begin position="549"/>
        <end position="571"/>
    </location>
</feature>
<evidence type="ECO:0000256" key="2">
    <source>
        <dbReference type="ARBA" id="ARBA00022475"/>
    </source>
</evidence>
<dbReference type="Pfam" id="PF01094">
    <property type="entry name" value="ANF_receptor"/>
    <property type="match status" value="1"/>
</dbReference>
<evidence type="ECO:0000256" key="8">
    <source>
        <dbReference type="ARBA" id="ARBA00023170"/>
    </source>
</evidence>
<evidence type="ECO:0000256" key="10">
    <source>
        <dbReference type="ARBA" id="ARBA00023224"/>
    </source>
</evidence>
<evidence type="ECO:0000256" key="13">
    <source>
        <dbReference type="SAM" id="Phobius"/>
    </source>
</evidence>
<dbReference type="PANTHER" id="PTHR24061">
    <property type="entry name" value="CALCIUM-SENSING RECEPTOR-RELATED"/>
    <property type="match status" value="1"/>
</dbReference>
<dbReference type="GO" id="GO:0004930">
    <property type="term" value="F:G protein-coupled receptor activity"/>
    <property type="evidence" value="ECO:0007669"/>
    <property type="project" value="UniProtKB-KW"/>
</dbReference>
<reference evidence="16" key="1">
    <citation type="thesis" date="2020" institute="ProQuest LLC" country="789 East Eisenhower Parkway, Ann Arbor, MI, USA">
        <title>Comparative Genomics and Chromosome Evolution.</title>
        <authorList>
            <person name="Mudd A.B."/>
        </authorList>
    </citation>
    <scope>NUCLEOTIDE SEQUENCE</scope>
    <source>
        <strain evidence="16">237g6f4</strain>
        <tissue evidence="16">Blood</tissue>
    </source>
</reference>
<gene>
    <name evidence="16" type="ORF">GDO81_014197</name>
</gene>
<keyword evidence="9" id="KW-0325">Glycoprotein</keyword>
<dbReference type="InterPro" id="IPR017978">
    <property type="entry name" value="GPCR_3_C"/>
</dbReference>
<protein>
    <recommendedName>
        <fullName evidence="12">Taste receptor type 1 member 3</fullName>
    </recommendedName>
</protein>
<dbReference type="GO" id="GO:0050916">
    <property type="term" value="P:sensory perception of sweet taste"/>
    <property type="evidence" value="ECO:0007669"/>
    <property type="project" value="TreeGrafter"/>
</dbReference>
<keyword evidence="10" id="KW-0807">Transducer</keyword>
<evidence type="ECO:0000256" key="3">
    <source>
        <dbReference type="ARBA" id="ARBA00022692"/>
    </source>
</evidence>
<evidence type="ECO:0000256" key="1">
    <source>
        <dbReference type="ARBA" id="ARBA00004651"/>
    </source>
</evidence>
<feature type="domain" description="G-protein coupled receptors family 3 profile" evidence="15">
    <location>
        <begin position="548"/>
        <end position="800"/>
    </location>
</feature>
<keyword evidence="6" id="KW-0297">G-protein coupled receptor</keyword>
<feature type="signal peptide" evidence="14">
    <location>
        <begin position="1"/>
        <end position="21"/>
    </location>
</feature>
<feature type="transmembrane region" description="Helical" evidence="13">
    <location>
        <begin position="583"/>
        <end position="606"/>
    </location>
</feature>
<dbReference type="InterPro" id="IPR000337">
    <property type="entry name" value="GPCR_3"/>
</dbReference>
<dbReference type="EMBL" id="WNYA01000006">
    <property type="protein sequence ID" value="KAG8568904.1"/>
    <property type="molecule type" value="Genomic_DNA"/>
</dbReference>
<dbReference type="FunFam" id="2.10.50.30:FF:000004">
    <property type="entry name" value="Taste receptor type 1 member 3-like protein"/>
    <property type="match status" value="1"/>
</dbReference>
<dbReference type="PRINTS" id="PR00248">
    <property type="entry name" value="GPCRMGR"/>
</dbReference>
<evidence type="ECO:0000256" key="6">
    <source>
        <dbReference type="ARBA" id="ARBA00023040"/>
    </source>
</evidence>
<dbReference type="GO" id="GO:0005886">
    <property type="term" value="C:plasma membrane"/>
    <property type="evidence" value="ECO:0007669"/>
    <property type="project" value="UniProtKB-SubCell"/>
</dbReference>
<evidence type="ECO:0000256" key="12">
    <source>
        <dbReference type="ARBA" id="ARBA00040705"/>
    </source>
</evidence>
<dbReference type="Gene3D" id="3.40.50.2300">
    <property type="match status" value="4"/>
</dbReference>
<evidence type="ECO:0000313" key="17">
    <source>
        <dbReference type="Proteomes" id="UP000824782"/>
    </source>
</evidence>
<dbReference type="AlphaFoldDB" id="A0AAV7B8T4"/>
<dbReference type="PROSITE" id="PS50259">
    <property type="entry name" value="G_PROTEIN_RECEP_F3_4"/>
    <property type="match status" value="1"/>
</dbReference>
<evidence type="ECO:0000256" key="14">
    <source>
        <dbReference type="SAM" id="SignalP"/>
    </source>
</evidence>
<dbReference type="Pfam" id="PF07562">
    <property type="entry name" value="NCD3G"/>
    <property type="match status" value="1"/>
</dbReference>
<keyword evidence="7 13" id="KW-0472">Membrane</keyword>
<feature type="transmembrane region" description="Helical" evidence="13">
    <location>
        <begin position="618"/>
        <end position="640"/>
    </location>
</feature>
<dbReference type="InterPro" id="IPR011500">
    <property type="entry name" value="GPCR_3_9-Cys_dom"/>
</dbReference>